<feature type="compositionally biased region" description="Pro residues" evidence="8">
    <location>
        <begin position="304"/>
        <end position="314"/>
    </location>
</feature>
<dbReference type="InterPro" id="IPR050951">
    <property type="entry name" value="Retrovirus_Pol_polyprotein"/>
</dbReference>
<dbReference type="AlphaFoldDB" id="F2UTL1"/>
<dbReference type="InterPro" id="IPR000477">
    <property type="entry name" value="RT_dom"/>
</dbReference>
<keyword evidence="7" id="KW-0695">RNA-directed DNA polymerase</keyword>
<dbReference type="InterPro" id="IPR041588">
    <property type="entry name" value="Integrase_H2C2"/>
</dbReference>
<evidence type="ECO:0000256" key="4">
    <source>
        <dbReference type="ARBA" id="ARBA00022722"/>
    </source>
</evidence>
<dbReference type="Gene3D" id="2.40.70.10">
    <property type="entry name" value="Acid Proteases"/>
    <property type="match status" value="1"/>
</dbReference>
<dbReference type="Pfam" id="PF17917">
    <property type="entry name" value="RT_RNaseH"/>
    <property type="match status" value="1"/>
</dbReference>
<dbReference type="FunFam" id="1.10.340.70:FF:000001">
    <property type="entry name" value="Retrovirus-related Pol polyprotein from transposon gypsy-like Protein"/>
    <property type="match status" value="1"/>
</dbReference>
<dbReference type="RefSeq" id="XP_004987493.1">
    <property type="nucleotide sequence ID" value="XM_004987436.1"/>
</dbReference>
<dbReference type="SUPFAM" id="SSF56672">
    <property type="entry name" value="DNA/RNA polymerases"/>
    <property type="match status" value="1"/>
</dbReference>
<dbReference type="PANTHER" id="PTHR37984">
    <property type="entry name" value="PROTEIN CBG26694"/>
    <property type="match status" value="1"/>
</dbReference>
<evidence type="ECO:0000256" key="6">
    <source>
        <dbReference type="ARBA" id="ARBA00022801"/>
    </source>
</evidence>
<gene>
    <name evidence="12" type="ORF">PTSG_13218</name>
</gene>
<feature type="compositionally biased region" description="Basic residues" evidence="8">
    <location>
        <begin position="215"/>
        <end position="242"/>
    </location>
</feature>
<dbReference type="InterPro" id="IPR043502">
    <property type="entry name" value="DNA/RNA_pol_sf"/>
</dbReference>
<feature type="domain" description="Reverse transcriptase RNase H-like" evidence="10">
    <location>
        <begin position="596"/>
        <end position="678"/>
    </location>
</feature>
<dbReference type="SUPFAM" id="SSF53098">
    <property type="entry name" value="Ribonuclease H-like"/>
    <property type="match status" value="1"/>
</dbReference>
<dbReference type="InterPro" id="IPR036397">
    <property type="entry name" value="RNaseH_sf"/>
</dbReference>
<name>F2UTL1_SALR5</name>
<dbReference type="GO" id="GO:0003676">
    <property type="term" value="F:nucleic acid binding"/>
    <property type="evidence" value="ECO:0007669"/>
    <property type="project" value="InterPro"/>
</dbReference>
<dbReference type="GO" id="GO:0016779">
    <property type="term" value="F:nucleotidyltransferase activity"/>
    <property type="evidence" value="ECO:0007669"/>
    <property type="project" value="UniProtKB-KW"/>
</dbReference>
<dbReference type="KEGG" id="sre:PTSG_13218"/>
<dbReference type="Gene3D" id="3.30.70.270">
    <property type="match status" value="2"/>
</dbReference>
<feature type="domain" description="Integrase zinc-binding" evidence="11">
    <location>
        <begin position="753"/>
        <end position="810"/>
    </location>
</feature>
<evidence type="ECO:0000256" key="1">
    <source>
        <dbReference type="ARBA" id="ARBA00012493"/>
    </source>
</evidence>
<feature type="compositionally biased region" description="Basic and acidic residues" evidence="8">
    <location>
        <begin position="1"/>
        <end position="11"/>
    </location>
</feature>
<dbReference type="EC" id="2.7.7.49" evidence="1"/>
<dbReference type="GeneID" id="16068012"/>
<dbReference type="InterPro" id="IPR021109">
    <property type="entry name" value="Peptidase_aspartic_dom_sf"/>
</dbReference>
<dbReference type="Pfam" id="PF17921">
    <property type="entry name" value="Integrase_H2C2"/>
    <property type="match status" value="1"/>
</dbReference>
<evidence type="ECO:0000259" key="10">
    <source>
        <dbReference type="Pfam" id="PF17917"/>
    </source>
</evidence>
<feature type="compositionally biased region" description="Low complexity" evidence="8">
    <location>
        <begin position="281"/>
        <end position="298"/>
    </location>
</feature>
<dbReference type="SUPFAM" id="SSF50630">
    <property type="entry name" value="Acid proteases"/>
    <property type="match status" value="1"/>
</dbReference>
<accession>F2UTL1</accession>
<dbReference type="Pfam" id="PF00078">
    <property type="entry name" value="RVT_1"/>
    <property type="match status" value="1"/>
</dbReference>
<keyword evidence="4" id="KW-0540">Nuclease</keyword>
<protein>
    <recommendedName>
        <fullName evidence="1">RNA-directed DNA polymerase</fullName>
        <ecNumber evidence="1">2.7.7.49</ecNumber>
    </recommendedName>
</protein>
<keyword evidence="6" id="KW-0378">Hydrolase</keyword>
<dbReference type="STRING" id="946362.F2UTL1"/>
<evidence type="ECO:0000259" key="9">
    <source>
        <dbReference type="Pfam" id="PF00078"/>
    </source>
</evidence>
<feature type="region of interest" description="Disordered" evidence="8">
    <location>
        <begin position="281"/>
        <end position="330"/>
    </location>
</feature>
<dbReference type="Proteomes" id="UP000007799">
    <property type="component" value="Unassembled WGS sequence"/>
</dbReference>
<evidence type="ECO:0000256" key="2">
    <source>
        <dbReference type="ARBA" id="ARBA00022679"/>
    </source>
</evidence>
<reference evidence="12" key="1">
    <citation type="submission" date="2009-08" db="EMBL/GenBank/DDBJ databases">
        <title>Annotation of Salpingoeca rosetta.</title>
        <authorList>
            <consortium name="The Broad Institute Genome Sequencing Platform"/>
            <person name="Russ C."/>
            <person name="Cuomo C."/>
            <person name="Burger G."/>
            <person name="Gray M.W."/>
            <person name="Holland P.W.H."/>
            <person name="King N."/>
            <person name="Lang F.B.F."/>
            <person name="Roger A.J."/>
            <person name="Ruiz-Trillo I."/>
            <person name="Young S.K."/>
            <person name="Zeng Q."/>
            <person name="Gargeya S."/>
            <person name="Alvarado L."/>
            <person name="Berlin A."/>
            <person name="Chapman S.B."/>
            <person name="Chen Z."/>
            <person name="Freedman E."/>
            <person name="Gellesch M."/>
            <person name="Goldberg J."/>
            <person name="Griggs A."/>
            <person name="Gujja S."/>
            <person name="Heilman E."/>
            <person name="Heiman D."/>
            <person name="Howarth C."/>
            <person name="Mehta T."/>
            <person name="Neiman D."/>
            <person name="Pearson M."/>
            <person name="Roberts A."/>
            <person name="Saif S."/>
            <person name="Shea T."/>
            <person name="Shenoy N."/>
            <person name="Sisk P."/>
            <person name="Stolte C."/>
            <person name="Sykes S."/>
            <person name="White J."/>
            <person name="Yandava C."/>
            <person name="Haas B."/>
            <person name="Nusbaum C."/>
            <person name="Birren B."/>
        </authorList>
    </citation>
    <scope>NUCLEOTIDE SEQUENCE [LARGE SCALE GENOMIC DNA]</scope>
    <source>
        <strain evidence="12">ATCC 50818</strain>
    </source>
</reference>
<dbReference type="OrthoDB" id="420169at2759"/>
<evidence type="ECO:0000256" key="5">
    <source>
        <dbReference type="ARBA" id="ARBA00022759"/>
    </source>
</evidence>
<keyword evidence="3" id="KW-0548">Nucleotidyltransferase</keyword>
<keyword evidence="2" id="KW-0808">Transferase</keyword>
<keyword evidence="5" id="KW-0255">Endonuclease</keyword>
<evidence type="ECO:0000256" key="3">
    <source>
        <dbReference type="ARBA" id="ARBA00022695"/>
    </source>
</evidence>
<dbReference type="CDD" id="cd09274">
    <property type="entry name" value="RNase_HI_RT_Ty3"/>
    <property type="match status" value="1"/>
</dbReference>
<evidence type="ECO:0000256" key="8">
    <source>
        <dbReference type="SAM" id="MobiDB-lite"/>
    </source>
</evidence>
<dbReference type="PANTHER" id="PTHR37984:SF5">
    <property type="entry name" value="PROTEIN NYNRIN-LIKE"/>
    <property type="match status" value="1"/>
</dbReference>
<dbReference type="Gene3D" id="1.10.340.70">
    <property type="match status" value="1"/>
</dbReference>
<proteinExistence type="predicted"/>
<dbReference type="InterPro" id="IPR041373">
    <property type="entry name" value="RT_RNaseH"/>
</dbReference>
<feature type="region of interest" description="Disordered" evidence="8">
    <location>
        <begin position="1"/>
        <end position="22"/>
    </location>
</feature>
<evidence type="ECO:0000259" key="11">
    <source>
        <dbReference type="Pfam" id="PF17921"/>
    </source>
</evidence>
<evidence type="ECO:0000313" key="12">
    <source>
        <dbReference type="EMBL" id="EGD72984.1"/>
    </source>
</evidence>
<dbReference type="InterPro" id="IPR043128">
    <property type="entry name" value="Rev_trsase/Diguanyl_cyclase"/>
</dbReference>
<feature type="domain" description="Reverse transcriptase" evidence="9">
    <location>
        <begin position="458"/>
        <end position="514"/>
    </location>
</feature>
<dbReference type="GO" id="GO:0004519">
    <property type="term" value="F:endonuclease activity"/>
    <property type="evidence" value="ECO:0007669"/>
    <property type="project" value="UniProtKB-KW"/>
</dbReference>
<evidence type="ECO:0000313" key="13">
    <source>
        <dbReference type="Proteomes" id="UP000007799"/>
    </source>
</evidence>
<organism evidence="13">
    <name type="scientific">Salpingoeca rosetta (strain ATCC 50818 / BSB-021)</name>
    <dbReference type="NCBI Taxonomy" id="946362"/>
    <lineage>
        <taxon>Eukaryota</taxon>
        <taxon>Choanoflagellata</taxon>
        <taxon>Craspedida</taxon>
        <taxon>Salpingoecidae</taxon>
        <taxon>Salpingoeca</taxon>
    </lineage>
</organism>
<dbReference type="CDD" id="cd00303">
    <property type="entry name" value="retropepsin_like"/>
    <property type="match status" value="1"/>
</dbReference>
<feature type="region of interest" description="Disordered" evidence="8">
    <location>
        <begin position="204"/>
        <end position="242"/>
    </location>
</feature>
<dbReference type="Gene3D" id="3.30.420.10">
    <property type="entry name" value="Ribonuclease H-like superfamily/Ribonuclease H"/>
    <property type="match status" value="1"/>
</dbReference>
<keyword evidence="13" id="KW-1185">Reference proteome</keyword>
<dbReference type="Gene3D" id="3.10.10.10">
    <property type="entry name" value="HIV Type 1 Reverse Transcriptase, subunit A, domain 1"/>
    <property type="match status" value="1"/>
</dbReference>
<dbReference type="EMBL" id="GL833061">
    <property type="protein sequence ID" value="EGD72984.1"/>
    <property type="molecule type" value="Genomic_DNA"/>
</dbReference>
<feature type="non-terminal residue" evidence="12">
    <location>
        <position position="910"/>
    </location>
</feature>
<evidence type="ECO:0000256" key="7">
    <source>
        <dbReference type="ARBA" id="ARBA00022918"/>
    </source>
</evidence>
<feature type="compositionally biased region" description="Polar residues" evidence="8">
    <location>
        <begin position="317"/>
        <end position="330"/>
    </location>
</feature>
<dbReference type="InParanoid" id="F2UTL1"/>
<dbReference type="InterPro" id="IPR012337">
    <property type="entry name" value="RNaseH-like_sf"/>
</dbReference>
<dbReference type="eggNOG" id="KOG0017">
    <property type="taxonomic scope" value="Eukaryota"/>
</dbReference>
<sequence>MDETDCLLHDSDTEETTSPVQAKQVVPLQPSTPSIVSSLRHDPFANLDGFAFVCRFHGLHPADQISSAVGNTNNPAFHRTIVKFFEKHPLDPSRTQAAKDKLWQEFKKTCTGTRPFKTPWQHHMRLFNLTPKINEDFEEFTDRLHSQMSDFDADQFAAVVMIQAFRDPKLVAFAGDRRPKNVAEAFDVINNYYVANPFKVKRTQASTSSNFPPFRSKRAKRHQHQRPQHQRPQHSRPQHQRSFRSLACGRCGRFNHSEDKCHAKFHANGKHLQGVTTNTVVVQSSSSSPSLVEASSSTHAAGPQSPPPPPPPLPDAQATSSTEASDSTPQIDVVRDVMFDRYGRPVTLASVNAVSTSKPLLRTTIFVNGRKVNALVDTGAERTLCRLRRFNDTRPGASLSMALADGRHCSTDRYLTAKVQWFGNTFDMCIPAVRDLHEDVLLGMDFLQKANPKIDFDIGQFEYCVLPFGLANAPAQYQRIMDNVLKHLPRCNVSCYLDDVLVHTPIEGQLQPVLDWQLPTTVHGLRQFLGAVNYYSKYIRNLASYTQPLFRHTSGAGKRSKRRLENWTSNDTRLFHRLKATMAKLPTLCPIIDLKPEHSLDLFTDASDKAIGAAIQFQGRPIEFFSSTLSVHEARWPIRQKESSITVFTDHKSLERVLAQSKIQEARINRWMLFLAEFNIEFRYIPGESNVVADALSRTFMVKTIMKDDSLRFSWDDYISDPYWRKVVSNTDAFPQFSRVGDVLYYKNRICLPASQQQQAISLSHDSPSSGHQGVTKTQQRVARFYFWPGLYPDVKRYVDTCHICAMSKTGKKLRVPTQPLPVAPRPWHTVTMDLIVGLPQTVQGYTAIYVFVDKFSKMVHLAPTTAEVTAEGCLDLFVQRVYRLHEYLPTIEFAINSSPAASTKLTPFE</sequence>